<keyword evidence="1" id="KW-0472">Membrane</keyword>
<evidence type="ECO:0000313" key="3">
    <source>
        <dbReference type="Proteomes" id="UP001501729"/>
    </source>
</evidence>
<keyword evidence="1" id="KW-1133">Transmembrane helix</keyword>
<gene>
    <name evidence="2" type="ORF">GCM10025751_29260</name>
</gene>
<keyword evidence="3" id="KW-1185">Reference proteome</keyword>
<evidence type="ECO:0000256" key="1">
    <source>
        <dbReference type="SAM" id="Phobius"/>
    </source>
</evidence>
<keyword evidence="1" id="KW-0812">Transmembrane</keyword>
<name>A0AAV3UJ50_9EURY</name>
<proteinExistence type="predicted"/>
<comment type="caution">
    <text evidence="2">The sequence shown here is derived from an EMBL/GenBank/DDBJ whole genome shotgun (WGS) entry which is preliminary data.</text>
</comment>
<feature type="transmembrane region" description="Helical" evidence="1">
    <location>
        <begin position="29"/>
        <end position="52"/>
    </location>
</feature>
<evidence type="ECO:0000313" key="2">
    <source>
        <dbReference type="EMBL" id="GAA5052760.1"/>
    </source>
</evidence>
<dbReference type="InterPro" id="IPR006160">
    <property type="entry name" value="SCFA_transpt_AtoE"/>
</dbReference>
<dbReference type="Pfam" id="PF02667">
    <property type="entry name" value="SCFA_trans"/>
    <property type="match status" value="1"/>
</dbReference>
<accession>A0AAV3UJ50</accession>
<organism evidence="2 3">
    <name type="scientific">Haladaptatus pallidirubidus</name>
    <dbReference type="NCBI Taxonomy" id="1008152"/>
    <lineage>
        <taxon>Archaea</taxon>
        <taxon>Methanobacteriati</taxon>
        <taxon>Methanobacteriota</taxon>
        <taxon>Stenosarchaea group</taxon>
        <taxon>Halobacteria</taxon>
        <taxon>Halobacteriales</taxon>
        <taxon>Haladaptataceae</taxon>
        <taxon>Haladaptatus</taxon>
    </lineage>
</organism>
<reference evidence="2 3" key="1">
    <citation type="journal article" date="2019" name="Int. J. Syst. Evol. Microbiol.">
        <title>The Global Catalogue of Microorganisms (GCM) 10K type strain sequencing project: providing services to taxonomists for standard genome sequencing and annotation.</title>
        <authorList>
            <consortium name="The Broad Institute Genomics Platform"/>
            <consortium name="The Broad Institute Genome Sequencing Center for Infectious Disease"/>
            <person name="Wu L."/>
            <person name="Ma J."/>
        </authorList>
    </citation>
    <scope>NUCLEOTIDE SEQUENCE [LARGE SCALE GENOMIC DNA]</scope>
    <source>
        <strain evidence="2 3">JCM 17504</strain>
    </source>
</reference>
<dbReference type="PANTHER" id="PTHR41983:SF2">
    <property type="entry name" value="SHORT-CHAIN FATTY ACID TRANSPORTER-RELATED"/>
    <property type="match status" value="1"/>
</dbReference>
<dbReference type="AlphaFoldDB" id="A0AAV3UJ50"/>
<protein>
    <recommendedName>
        <fullName evidence="4">Short chain fatty acid transporter</fullName>
    </recommendedName>
</protein>
<dbReference type="EMBL" id="BAABKX010000013">
    <property type="protein sequence ID" value="GAA5052760.1"/>
    <property type="molecule type" value="Genomic_DNA"/>
</dbReference>
<dbReference type="PANTHER" id="PTHR41983">
    <property type="entry name" value="SHORT-CHAIN FATTY ACID TRANSPORTER-RELATED"/>
    <property type="match status" value="1"/>
</dbReference>
<evidence type="ECO:0008006" key="4">
    <source>
        <dbReference type="Google" id="ProtNLM"/>
    </source>
</evidence>
<dbReference type="GO" id="GO:0005886">
    <property type="term" value="C:plasma membrane"/>
    <property type="evidence" value="ECO:0007669"/>
    <property type="project" value="TreeGrafter"/>
</dbReference>
<sequence length="54" mass="5940">MMGDQLTNMIQPFWAVPALALAQLRARVILGYTTVTMVAGFIFMAIAITLLLEI</sequence>
<dbReference type="Proteomes" id="UP001501729">
    <property type="component" value="Unassembled WGS sequence"/>
</dbReference>